<comment type="caution">
    <text evidence="1">The sequence shown here is derived from an EMBL/GenBank/DDBJ whole genome shotgun (WGS) entry which is preliminary data.</text>
</comment>
<dbReference type="AlphaFoldDB" id="A0A4R3LEX8"/>
<keyword evidence="2" id="KW-1185">Reference proteome</keyword>
<gene>
    <name evidence="1" type="ORF">EDC64_1471</name>
</gene>
<protein>
    <recommendedName>
        <fullName evidence="3">DDE family transposase</fullName>
    </recommendedName>
</protein>
<feature type="non-terminal residue" evidence="1">
    <location>
        <position position="1"/>
    </location>
</feature>
<dbReference type="EMBL" id="SMAI01000047">
    <property type="protein sequence ID" value="TCS98010.1"/>
    <property type="molecule type" value="Genomic_DNA"/>
</dbReference>
<accession>A0A4R3LEX8</accession>
<evidence type="ECO:0008006" key="3">
    <source>
        <dbReference type="Google" id="ProtNLM"/>
    </source>
</evidence>
<evidence type="ECO:0000313" key="2">
    <source>
        <dbReference type="Proteomes" id="UP000294664"/>
    </source>
</evidence>
<reference evidence="1 2" key="1">
    <citation type="submission" date="2019-03" db="EMBL/GenBank/DDBJ databases">
        <title>Genomic Encyclopedia of Type Strains, Phase IV (KMG-IV): sequencing the most valuable type-strain genomes for metagenomic binning, comparative biology and taxonomic classification.</title>
        <authorList>
            <person name="Goeker M."/>
        </authorList>
    </citation>
    <scope>NUCLEOTIDE SEQUENCE [LARGE SCALE GENOMIC DNA]</scope>
    <source>
        <strain evidence="1 2">DSM 9035</strain>
    </source>
</reference>
<organism evidence="1 2">
    <name type="scientific">Aquabacter spiritensis</name>
    <dbReference type="NCBI Taxonomy" id="933073"/>
    <lineage>
        <taxon>Bacteria</taxon>
        <taxon>Pseudomonadati</taxon>
        <taxon>Pseudomonadota</taxon>
        <taxon>Alphaproteobacteria</taxon>
        <taxon>Hyphomicrobiales</taxon>
        <taxon>Xanthobacteraceae</taxon>
        <taxon>Aquabacter</taxon>
    </lineage>
</organism>
<evidence type="ECO:0000313" key="1">
    <source>
        <dbReference type="EMBL" id="TCS98010.1"/>
    </source>
</evidence>
<proteinExistence type="predicted"/>
<dbReference type="Proteomes" id="UP000294664">
    <property type="component" value="Unassembled WGS sequence"/>
</dbReference>
<name>A0A4R3LEX8_9HYPH</name>
<sequence>ADSGYFSQANVEACAETEITPLIAPGRERHNLNRLEKGEIIGRAVLVP</sequence>